<feature type="non-terminal residue" evidence="1">
    <location>
        <position position="134"/>
    </location>
</feature>
<gene>
    <name evidence="1" type="ORF">Celaphus_00012507</name>
</gene>
<organism evidence="1 2">
    <name type="scientific">Cervus elaphus hippelaphus</name>
    <name type="common">European red deer</name>
    <dbReference type="NCBI Taxonomy" id="46360"/>
    <lineage>
        <taxon>Eukaryota</taxon>
        <taxon>Metazoa</taxon>
        <taxon>Chordata</taxon>
        <taxon>Craniata</taxon>
        <taxon>Vertebrata</taxon>
        <taxon>Euteleostomi</taxon>
        <taxon>Mammalia</taxon>
        <taxon>Eutheria</taxon>
        <taxon>Laurasiatheria</taxon>
        <taxon>Artiodactyla</taxon>
        <taxon>Ruminantia</taxon>
        <taxon>Pecora</taxon>
        <taxon>Cervidae</taxon>
        <taxon>Cervinae</taxon>
        <taxon>Cervus</taxon>
    </lineage>
</organism>
<reference evidence="1 2" key="1">
    <citation type="journal article" date="2018" name="Mol. Genet. Genomics">
        <title>The red deer Cervus elaphus genome CerEla1.0: sequencing, annotating, genes, and chromosomes.</title>
        <authorList>
            <person name="Bana N.A."/>
            <person name="Nyiri A."/>
            <person name="Nagy J."/>
            <person name="Frank K."/>
            <person name="Nagy T."/>
            <person name="Steger V."/>
            <person name="Schiller M."/>
            <person name="Lakatos P."/>
            <person name="Sugar L."/>
            <person name="Horn P."/>
            <person name="Barta E."/>
            <person name="Orosz L."/>
        </authorList>
    </citation>
    <scope>NUCLEOTIDE SEQUENCE [LARGE SCALE GENOMIC DNA]</scope>
    <source>
        <strain evidence="1">Hungarian</strain>
    </source>
</reference>
<proteinExistence type="predicted"/>
<evidence type="ECO:0000313" key="1">
    <source>
        <dbReference type="EMBL" id="OWK06224.1"/>
    </source>
</evidence>
<dbReference type="Proteomes" id="UP000242450">
    <property type="component" value="Chromosome 19"/>
</dbReference>
<sequence>MTSLLILISDLDNHDQEGQTLWSSGDGGEYHKVLGVTYRNSESPNGRAEKRNCLTLKQKFSEDGPLTMQGRIMYQLKDDECSSGSLWFGFNGPMIDTGLVVYSEGKLLKETLDNDRNVTDFLTRIPNRDYKSLS</sequence>
<name>A0A212CK51_CEREH</name>
<protein>
    <submittedName>
        <fullName evidence="1">Uncharacterized protein</fullName>
    </submittedName>
</protein>
<evidence type="ECO:0000313" key="2">
    <source>
        <dbReference type="Proteomes" id="UP000242450"/>
    </source>
</evidence>
<accession>A0A212CK51</accession>
<keyword evidence="2" id="KW-1185">Reference proteome</keyword>
<dbReference type="AlphaFoldDB" id="A0A212CK51"/>
<comment type="caution">
    <text evidence="1">The sequence shown here is derived from an EMBL/GenBank/DDBJ whole genome shotgun (WGS) entry which is preliminary data.</text>
</comment>
<dbReference type="EMBL" id="MKHE01000019">
    <property type="protein sequence ID" value="OWK06224.1"/>
    <property type="molecule type" value="Genomic_DNA"/>
</dbReference>